<dbReference type="EMBL" id="CAEZXN010000003">
    <property type="protein sequence ID" value="CAB4685825.1"/>
    <property type="molecule type" value="Genomic_DNA"/>
</dbReference>
<dbReference type="AlphaFoldDB" id="A0A6J6NM62"/>
<accession>A0A6J6NM62</accession>
<evidence type="ECO:0000313" key="4">
    <source>
        <dbReference type="EMBL" id="CAB5071381.1"/>
    </source>
</evidence>
<dbReference type="EMBL" id="CAFBAA010000004">
    <property type="protein sequence ID" value="CAB4841079.1"/>
    <property type="molecule type" value="Genomic_DNA"/>
</dbReference>
<dbReference type="EMBL" id="CAFBRC010000005">
    <property type="protein sequence ID" value="CAB5071381.1"/>
    <property type="molecule type" value="Genomic_DNA"/>
</dbReference>
<dbReference type="Pfam" id="PF21853">
    <property type="entry name" value="DUF6912"/>
    <property type="match status" value="1"/>
</dbReference>
<organism evidence="2">
    <name type="scientific">freshwater metagenome</name>
    <dbReference type="NCBI Taxonomy" id="449393"/>
    <lineage>
        <taxon>unclassified sequences</taxon>
        <taxon>metagenomes</taxon>
        <taxon>ecological metagenomes</taxon>
    </lineage>
</organism>
<evidence type="ECO:0000313" key="3">
    <source>
        <dbReference type="EMBL" id="CAB4841079.1"/>
    </source>
</evidence>
<gene>
    <name evidence="1" type="ORF">UFOPK2342_00168</name>
    <name evidence="2" type="ORF">UFOPK2423_00252</name>
    <name evidence="3" type="ORF">UFOPK3266_00304</name>
    <name evidence="4" type="ORF">UFOPK4367_00125</name>
</gene>
<evidence type="ECO:0000313" key="1">
    <source>
        <dbReference type="EMBL" id="CAB4666621.1"/>
    </source>
</evidence>
<dbReference type="InterPro" id="IPR054206">
    <property type="entry name" value="DUF6912"/>
</dbReference>
<evidence type="ECO:0000313" key="2">
    <source>
        <dbReference type="EMBL" id="CAB4685825.1"/>
    </source>
</evidence>
<protein>
    <submittedName>
        <fullName evidence="2">Unannotated protein</fullName>
    </submittedName>
</protein>
<dbReference type="EMBL" id="CAEZXB010000002">
    <property type="protein sequence ID" value="CAB4666621.1"/>
    <property type="molecule type" value="Genomic_DNA"/>
</dbReference>
<reference evidence="2" key="1">
    <citation type="submission" date="2020-05" db="EMBL/GenBank/DDBJ databases">
        <authorList>
            <person name="Chiriac C."/>
            <person name="Salcher M."/>
            <person name="Ghai R."/>
            <person name="Kavagutti S V."/>
        </authorList>
    </citation>
    <scope>NUCLEOTIDE SEQUENCE</scope>
</reference>
<name>A0A6J6NM62_9ZZZZ</name>
<sequence length="164" mass="17801">MRIYVPSTFALATEWLAAGTFSVERAYAVTEALTEWYEQGDEEELEYVAASVAAKESLFLISQESTDPTFRRVVLAFDVPESLTGGEVEPRGGIAINGELTFAELQSALIDGDDALTDVKSAAALMDRASAGDGEAQFVVSQVEGHELLWFGPTEIEFVLQVDK</sequence>
<proteinExistence type="predicted"/>